<accession>A0A097SPJ2</accession>
<sequence>MGVAHCSVTCRGPRYRARRGRSLHIRDWAHASFWTLVDIRADTGHDSPAARGVPEWTGMSHRSPCHGCRCQVSGNSSGKQVEQTHVGQGGDPTDVLRLIGAAHGDYDGELGFCRIFQASPCTGCIDRSNFLALWQPDEAQGNSPAVLNENPHP</sequence>
<protein>
    <submittedName>
        <fullName evidence="1">Uncharacterized protein</fullName>
    </submittedName>
</protein>
<reference evidence="1" key="1">
    <citation type="submission" date="2014-03" db="EMBL/GenBank/DDBJ databases">
        <authorList>
            <person name="Zhang G."/>
            <person name="Zhu L."/>
            <person name="Fang P."/>
        </authorList>
    </citation>
    <scope>NUCLEOTIDE SEQUENCE</scope>
    <source>
        <strain evidence="1">NS1</strain>
        <plasmid evidence="1">pNSL1</plasmid>
    </source>
</reference>
<proteinExistence type="predicted"/>
<organism evidence="1">
    <name type="scientific">Rhodococcus sp. NS1</name>
    <dbReference type="NCBI Taxonomy" id="402236"/>
    <lineage>
        <taxon>Bacteria</taxon>
        <taxon>Bacillati</taxon>
        <taxon>Actinomycetota</taxon>
        <taxon>Actinomycetes</taxon>
        <taxon>Mycobacteriales</taxon>
        <taxon>Nocardiaceae</taxon>
        <taxon>Rhodococcus</taxon>
    </lineage>
</organism>
<gene>
    <name evidence="1" type="ORF">LRS1606.10</name>
</gene>
<dbReference type="EMBL" id="KJ605395">
    <property type="protein sequence ID" value="AIU93444.1"/>
    <property type="molecule type" value="Genomic_DNA"/>
</dbReference>
<keyword evidence="1" id="KW-0614">Plasmid</keyword>
<dbReference type="AlphaFoldDB" id="A0A097SPJ2"/>
<name>A0A097SPJ2_9NOCA</name>
<geneLocation type="plasmid" evidence="1">
    <name>pNSL1</name>
</geneLocation>
<evidence type="ECO:0000313" key="1">
    <source>
        <dbReference type="EMBL" id="AIU93444.1"/>
    </source>
</evidence>